<dbReference type="RefSeq" id="WP_187811716.1">
    <property type="nucleotide sequence ID" value="NZ_JACTVJ010000001.1"/>
</dbReference>
<accession>A0ABR7S9K8</accession>
<keyword evidence="1" id="KW-1133">Transmembrane helix</keyword>
<name>A0ABR7S9K8_9ACTN</name>
<feature type="transmembrane region" description="Helical" evidence="1">
    <location>
        <begin position="6"/>
        <end position="28"/>
    </location>
</feature>
<organism evidence="2 3">
    <name type="scientific">Streptomyces polyasparticus</name>
    <dbReference type="NCBI Taxonomy" id="2767826"/>
    <lineage>
        <taxon>Bacteria</taxon>
        <taxon>Bacillati</taxon>
        <taxon>Actinomycetota</taxon>
        <taxon>Actinomycetes</taxon>
        <taxon>Kitasatosporales</taxon>
        <taxon>Streptomycetaceae</taxon>
        <taxon>Streptomyces</taxon>
    </lineage>
</organism>
<comment type="caution">
    <text evidence="2">The sequence shown here is derived from an EMBL/GenBank/DDBJ whole genome shotgun (WGS) entry which is preliminary data.</text>
</comment>
<dbReference type="EMBL" id="JACTVJ010000001">
    <property type="protein sequence ID" value="MBC9711206.1"/>
    <property type="molecule type" value="Genomic_DNA"/>
</dbReference>
<keyword evidence="1" id="KW-0472">Membrane</keyword>
<reference evidence="2 3" key="1">
    <citation type="submission" date="2020-08" db="EMBL/GenBank/DDBJ databases">
        <title>Genemic of Streptomyces polyaspartic.</title>
        <authorList>
            <person name="Liu W."/>
        </authorList>
    </citation>
    <scope>NUCLEOTIDE SEQUENCE [LARGE SCALE GENOMIC DNA]</scope>
    <source>
        <strain evidence="2 3">TRM66268-LWL</strain>
    </source>
</reference>
<keyword evidence="3" id="KW-1185">Reference proteome</keyword>
<sequence length="71" mass="7968">MTTNTLFDWFTVLFVFALLAAPSLVGYAQDRRIDRQLKQAERRPLGSSARIHRFVPRASAAADRPAHSRAA</sequence>
<keyword evidence="1" id="KW-0812">Transmembrane</keyword>
<protein>
    <submittedName>
        <fullName evidence="2">Uncharacterized protein</fullName>
    </submittedName>
</protein>
<dbReference type="Proteomes" id="UP000642284">
    <property type="component" value="Unassembled WGS sequence"/>
</dbReference>
<gene>
    <name evidence="2" type="ORF">H9Y04_01295</name>
</gene>
<evidence type="ECO:0000313" key="3">
    <source>
        <dbReference type="Proteomes" id="UP000642284"/>
    </source>
</evidence>
<proteinExistence type="predicted"/>
<evidence type="ECO:0000313" key="2">
    <source>
        <dbReference type="EMBL" id="MBC9711206.1"/>
    </source>
</evidence>
<evidence type="ECO:0000256" key="1">
    <source>
        <dbReference type="SAM" id="Phobius"/>
    </source>
</evidence>